<dbReference type="EMBL" id="ML213516">
    <property type="protein sequence ID" value="TFK49287.1"/>
    <property type="molecule type" value="Genomic_DNA"/>
</dbReference>
<dbReference type="AlphaFoldDB" id="A0A5C3MWA3"/>
<dbReference type="OrthoDB" id="3252951at2759"/>
<dbReference type="Proteomes" id="UP000305948">
    <property type="component" value="Unassembled WGS sequence"/>
</dbReference>
<protein>
    <submittedName>
        <fullName evidence="1">Uncharacterized protein</fullName>
    </submittedName>
</protein>
<name>A0A5C3MWA3_9AGAM</name>
<accession>A0A5C3MWA3</accession>
<evidence type="ECO:0000313" key="1">
    <source>
        <dbReference type="EMBL" id="TFK49287.1"/>
    </source>
</evidence>
<sequence length="168" mass="19221">MALHLLEGRAVHWTPAYEHEFLRRLSRNSDPLPVNYFKAIIMNLMFFTRYTNTIKYEEFRNSEVEPGSDIARGRELLMAMATCADRWMHAAMADPAAEDMGLHADEELVESLGHMRLNSQIIDAYKADELPADLSWEDVSDVLLVSIRFACENMSVYVRRPSPLGPTD</sequence>
<proteinExistence type="predicted"/>
<gene>
    <name evidence="1" type="ORF">OE88DRAFT_1662736</name>
</gene>
<organism evidence="1 2">
    <name type="scientific">Heliocybe sulcata</name>
    <dbReference type="NCBI Taxonomy" id="5364"/>
    <lineage>
        <taxon>Eukaryota</taxon>
        <taxon>Fungi</taxon>
        <taxon>Dikarya</taxon>
        <taxon>Basidiomycota</taxon>
        <taxon>Agaricomycotina</taxon>
        <taxon>Agaricomycetes</taxon>
        <taxon>Gloeophyllales</taxon>
        <taxon>Gloeophyllaceae</taxon>
        <taxon>Heliocybe</taxon>
    </lineage>
</organism>
<reference evidence="1 2" key="1">
    <citation type="journal article" date="2019" name="Nat. Ecol. Evol.">
        <title>Megaphylogeny resolves global patterns of mushroom evolution.</title>
        <authorList>
            <person name="Varga T."/>
            <person name="Krizsan K."/>
            <person name="Foldi C."/>
            <person name="Dima B."/>
            <person name="Sanchez-Garcia M."/>
            <person name="Sanchez-Ramirez S."/>
            <person name="Szollosi G.J."/>
            <person name="Szarkandi J.G."/>
            <person name="Papp V."/>
            <person name="Albert L."/>
            <person name="Andreopoulos W."/>
            <person name="Angelini C."/>
            <person name="Antonin V."/>
            <person name="Barry K.W."/>
            <person name="Bougher N.L."/>
            <person name="Buchanan P."/>
            <person name="Buyck B."/>
            <person name="Bense V."/>
            <person name="Catcheside P."/>
            <person name="Chovatia M."/>
            <person name="Cooper J."/>
            <person name="Damon W."/>
            <person name="Desjardin D."/>
            <person name="Finy P."/>
            <person name="Geml J."/>
            <person name="Haridas S."/>
            <person name="Hughes K."/>
            <person name="Justo A."/>
            <person name="Karasinski D."/>
            <person name="Kautmanova I."/>
            <person name="Kiss B."/>
            <person name="Kocsube S."/>
            <person name="Kotiranta H."/>
            <person name="LaButti K.M."/>
            <person name="Lechner B.E."/>
            <person name="Liimatainen K."/>
            <person name="Lipzen A."/>
            <person name="Lukacs Z."/>
            <person name="Mihaltcheva S."/>
            <person name="Morgado L.N."/>
            <person name="Niskanen T."/>
            <person name="Noordeloos M.E."/>
            <person name="Ohm R.A."/>
            <person name="Ortiz-Santana B."/>
            <person name="Ovrebo C."/>
            <person name="Racz N."/>
            <person name="Riley R."/>
            <person name="Savchenko A."/>
            <person name="Shiryaev A."/>
            <person name="Soop K."/>
            <person name="Spirin V."/>
            <person name="Szebenyi C."/>
            <person name="Tomsovsky M."/>
            <person name="Tulloss R.E."/>
            <person name="Uehling J."/>
            <person name="Grigoriev I.V."/>
            <person name="Vagvolgyi C."/>
            <person name="Papp T."/>
            <person name="Martin F.M."/>
            <person name="Miettinen O."/>
            <person name="Hibbett D.S."/>
            <person name="Nagy L.G."/>
        </authorList>
    </citation>
    <scope>NUCLEOTIDE SEQUENCE [LARGE SCALE GENOMIC DNA]</scope>
    <source>
        <strain evidence="1 2">OMC1185</strain>
    </source>
</reference>
<keyword evidence="2" id="KW-1185">Reference proteome</keyword>
<evidence type="ECO:0000313" key="2">
    <source>
        <dbReference type="Proteomes" id="UP000305948"/>
    </source>
</evidence>